<dbReference type="PRINTS" id="PR01276">
    <property type="entry name" value="TYPE2KERATIN"/>
</dbReference>
<reference evidence="6" key="1">
    <citation type="submission" date="2025-08" db="UniProtKB">
        <authorList>
            <consortium name="RefSeq"/>
        </authorList>
    </citation>
    <scope>IDENTIFICATION</scope>
    <source>
        <tissue evidence="6">Liver</tissue>
    </source>
</reference>
<dbReference type="InterPro" id="IPR003054">
    <property type="entry name" value="Keratin_II"/>
</dbReference>
<evidence type="ECO:0000256" key="1">
    <source>
        <dbReference type="ARBA" id="ARBA00022754"/>
    </source>
</evidence>
<dbReference type="InterPro" id="IPR039008">
    <property type="entry name" value="IF_rod_dom"/>
</dbReference>
<feature type="domain" description="IF rod" evidence="4">
    <location>
        <begin position="1"/>
        <end position="117"/>
    </location>
</feature>
<feature type="coiled-coil region" evidence="3">
    <location>
        <begin position="15"/>
        <end position="88"/>
    </location>
</feature>
<dbReference type="Gene3D" id="1.20.5.500">
    <property type="entry name" value="Single helix bin"/>
    <property type="match status" value="1"/>
</dbReference>
<evidence type="ECO:0000256" key="2">
    <source>
        <dbReference type="ARBA" id="ARBA00023054"/>
    </source>
</evidence>
<keyword evidence="5" id="KW-1185">Reference proteome</keyword>
<accession>A0A9F2RCJ2</accession>
<evidence type="ECO:0000313" key="5">
    <source>
        <dbReference type="Proteomes" id="UP000695026"/>
    </source>
</evidence>
<dbReference type="SUPFAM" id="SSF64593">
    <property type="entry name" value="Intermediate filament protein, coiled coil region"/>
    <property type="match status" value="1"/>
</dbReference>
<dbReference type="GO" id="GO:0045095">
    <property type="term" value="C:keratin filament"/>
    <property type="evidence" value="ECO:0007669"/>
    <property type="project" value="InterPro"/>
</dbReference>
<dbReference type="GO" id="GO:0005615">
    <property type="term" value="C:extracellular space"/>
    <property type="evidence" value="ECO:0007669"/>
    <property type="project" value="TreeGrafter"/>
</dbReference>
<sequence>YEELQISVRRRGDDLRNTKIEISELNHIIQKLHSEADTVKKQCAIVQAAIADVKECGEFALKDARLKLAELEEALTKAKAEMVRQLREYQDLLNIKLALDIEILTYRKLVEGEESRLAGERVGTLNVSVVHSSRGLSYGGGKAVGLAGGAP</sequence>
<dbReference type="GO" id="GO:0030280">
    <property type="term" value="F:structural constituent of skin epidermis"/>
    <property type="evidence" value="ECO:0007669"/>
    <property type="project" value="TreeGrafter"/>
</dbReference>
<dbReference type="Proteomes" id="UP000695026">
    <property type="component" value="Unplaced"/>
</dbReference>
<dbReference type="OMA" id="VIVEICY"/>
<protein>
    <submittedName>
        <fullName evidence="6">Keratin, type II cytoskeletal 75-like</fullName>
    </submittedName>
</protein>
<dbReference type="FunFam" id="1.20.5.170:FF:000004">
    <property type="entry name" value="Keratin, type II cytoskeletal 5"/>
    <property type="match status" value="1"/>
</dbReference>
<dbReference type="PANTHER" id="PTHR45616">
    <property type="entry name" value="GATA-TYPE DOMAIN-CONTAINING PROTEIN"/>
    <property type="match status" value="1"/>
</dbReference>
<dbReference type="PROSITE" id="PS51842">
    <property type="entry name" value="IF_ROD_2"/>
    <property type="match status" value="1"/>
</dbReference>
<keyword evidence="2 3" id="KW-0175">Coiled coil</keyword>
<dbReference type="AlphaFoldDB" id="A0A9F2RCJ2"/>
<dbReference type="GeneID" id="103050508"/>
<dbReference type="Pfam" id="PF00038">
    <property type="entry name" value="Filament"/>
    <property type="match status" value="1"/>
</dbReference>
<evidence type="ECO:0000313" key="6">
    <source>
        <dbReference type="RefSeq" id="XP_007442108.1"/>
    </source>
</evidence>
<dbReference type="RefSeq" id="XP_007442108.1">
    <property type="nucleotide sequence ID" value="XM_007442046.1"/>
</dbReference>
<organism evidence="5 6">
    <name type="scientific">Python bivittatus</name>
    <name type="common">Burmese python</name>
    <name type="synonym">Python molurus bivittatus</name>
    <dbReference type="NCBI Taxonomy" id="176946"/>
    <lineage>
        <taxon>Eukaryota</taxon>
        <taxon>Metazoa</taxon>
        <taxon>Chordata</taxon>
        <taxon>Craniata</taxon>
        <taxon>Vertebrata</taxon>
        <taxon>Euteleostomi</taxon>
        <taxon>Lepidosauria</taxon>
        <taxon>Squamata</taxon>
        <taxon>Bifurcata</taxon>
        <taxon>Unidentata</taxon>
        <taxon>Episquamata</taxon>
        <taxon>Toxicofera</taxon>
        <taxon>Serpentes</taxon>
        <taxon>Henophidia</taxon>
        <taxon>Pythonidae</taxon>
        <taxon>Python</taxon>
    </lineage>
</organism>
<proteinExistence type="predicted"/>
<dbReference type="Gene3D" id="1.20.5.170">
    <property type="match status" value="1"/>
</dbReference>
<evidence type="ECO:0000256" key="3">
    <source>
        <dbReference type="SAM" id="Coils"/>
    </source>
</evidence>
<dbReference type="PANTHER" id="PTHR45616:SF19">
    <property type="entry name" value="KERATIN 90"/>
    <property type="match status" value="1"/>
</dbReference>
<evidence type="ECO:0000259" key="4">
    <source>
        <dbReference type="PROSITE" id="PS51842"/>
    </source>
</evidence>
<gene>
    <name evidence="6" type="primary">LOC103050508</name>
</gene>
<feature type="non-terminal residue" evidence="6">
    <location>
        <position position="1"/>
    </location>
</feature>
<dbReference type="GO" id="GO:0045109">
    <property type="term" value="P:intermediate filament organization"/>
    <property type="evidence" value="ECO:0007669"/>
    <property type="project" value="TreeGrafter"/>
</dbReference>
<dbReference type="GO" id="GO:0031424">
    <property type="term" value="P:keratinization"/>
    <property type="evidence" value="ECO:0007669"/>
    <property type="project" value="TreeGrafter"/>
</dbReference>
<name>A0A9F2RCJ2_PYTBI</name>
<dbReference type="OrthoDB" id="2441647at2759"/>
<dbReference type="KEGG" id="pbi:103050508"/>
<keyword evidence="1" id="KW-0403">Intermediate filament</keyword>